<keyword evidence="3" id="KW-1185">Reference proteome</keyword>
<comment type="caution">
    <text evidence="2">The sequence shown here is derived from an EMBL/GenBank/DDBJ whole genome shotgun (WGS) entry which is preliminary data.</text>
</comment>
<feature type="domain" description="Reverse transcriptase" evidence="1">
    <location>
        <begin position="8"/>
        <end position="97"/>
    </location>
</feature>
<dbReference type="AlphaFoldDB" id="A0AAV4TF66"/>
<gene>
    <name evidence="2" type="primary">DDZ39_07810</name>
    <name evidence="2" type="ORF">CDAR_112241</name>
</gene>
<dbReference type="InterPro" id="IPR000477">
    <property type="entry name" value="RT_dom"/>
</dbReference>
<dbReference type="PANTHER" id="PTHR19446">
    <property type="entry name" value="REVERSE TRANSCRIPTASES"/>
    <property type="match status" value="1"/>
</dbReference>
<reference evidence="2 3" key="1">
    <citation type="submission" date="2021-06" db="EMBL/GenBank/DDBJ databases">
        <title>Caerostris darwini draft genome.</title>
        <authorList>
            <person name="Kono N."/>
            <person name="Arakawa K."/>
        </authorList>
    </citation>
    <scope>NUCLEOTIDE SEQUENCE [LARGE SCALE GENOMIC DNA]</scope>
</reference>
<dbReference type="Proteomes" id="UP001054837">
    <property type="component" value="Unassembled WGS sequence"/>
</dbReference>
<dbReference type="GO" id="GO:0003964">
    <property type="term" value="F:RNA-directed DNA polymerase activity"/>
    <property type="evidence" value="ECO:0007669"/>
    <property type="project" value="UniProtKB-KW"/>
</dbReference>
<keyword evidence="2" id="KW-0808">Transferase</keyword>
<organism evidence="2 3">
    <name type="scientific">Caerostris darwini</name>
    <dbReference type="NCBI Taxonomy" id="1538125"/>
    <lineage>
        <taxon>Eukaryota</taxon>
        <taxon>Metazoa</taxon>
        <taxon>Ecdysozoa</taxon>
        <taxon>Arthropoda</taxon>
        <taxon>Chelicerata</taxon>
        <taxon>Arachnida</taxon>
        <taxon>Araneae</taxon>
        <taxon>Araneomorphae</taxon>
        <taxon>Entelegynae</taxon>
        <taxon>Araneoidea</taxon>
        <taxon>Araneidae</taxon>
        <taxon>Caerostris</taxon>
    </lineage>
</organism>
<keyword evidence="2" id="KW-0548">Nucleotidyltransferase</keyword>
<evidence type="ECO:0000259" key="1">
    <source>
        <dbReference type="Pfam" id="PF00078"/>
    </source>
</evidence>
<proteinExistence type="predicted"/>
<keyword evidence="2" id="KW-0695">RNA-directed DNA polymerase</keyword>
<protein>
    <submittedName>
        <fullName evidence="2">Reverse transcriptase domain-containing protein</fullName>
    </submittedName>
</protein>
<accession>A0AAV4TF66</accession>
<name>A0AAV4TF66_9ARAC</name>
<evidence type="ECO:0000313" key="3">
    <source>
        <dbReference type="Proteomes" id="UP001054837"/>
    </source>
</evidence>
<dbReference type="Pfam" id="PF00078">
    <property type="entry name" value="RVT_1"/>
    <property type="match status" value="1"/>
</dbReference>
<dbReference type="EMBL" id="BPLQ01009608">
    <property type="protein sequence ID" value="GIY45278.1"/>
    <property type="molecule type" value="Genomic_DNA"/>
</dbReference>
<sequence length="103" mass="12133">MDFLVKNNLRHFYQTAYRAKHSTVDQLFYLSQSIINGLQEKPHRKTFAVFLDLSAAFDRVWRQKLIHIIHSTGIKGNALLWINDFLRGRKFSVRFNGARSKSH</sequence>
<evidence type="ECO:0000313" key="2">
    <source>
        <dbReference type="EMBL" id="GIY45278.1"/>
    </source>
</evidence>